<evidence type="ECO:0000313" key="9">
    <source>
        <dbReference type="EMBL" id="GMM50751.1"/>
    </source>
</evidence>
<dbReference type="GO" id="GO:0004402">
    <property type="term" value="F:histone acetyltransferase activity"/>
    <property type="evidence" value="ECO:0007669"/>
    <property type="project" value="InterPro"/>
</dbReference>
<proteinExistence type="inferred from homology"/>
<dbReference type="EC" id="2.3.1.48" evidence="2"/>
<dbReference type="Proteomes" id="UP001362899">
    <property type="component" value="Unassembled WGS sequence"/>
</dbReference>
<dbReference type="AlphaFoldDB" id="A0AAV5RHX1"/>
<evidence type="ECO:0000256" key="6">
    <source>
        <dbReference type="ARBA" id="ARBA00048017"/>
    </source>
</evidence>
<feature type="region of interest" description="Disordered" evidence="7">
    <location>
        <begin position="1"/>
        <end position="20"/>
    </location>
</feature>
<sequence length="470" mass="53617">MSQEAEVAVKPDISVEENGTESVENIIEQLKEAEGDKKLELALKLAEYEPEEARPIIQLLDPTCVDTQEAINIKIGESSFPPAVAYQIFPADFIRGYTHPKLTITLDSVTLATNVTFVGTKYVPKIEAEELEPKSSNSGDVVSNLSNSDSVLTSLTEHMPNCEYPDPIDLIKPFMAEDTSYGDQAPLDSTNMSSLFVSPFITTGDMFIYKMSFDSELEKCFLRRMLPLAYFFIEGSRYPDETDKNWDFYILKHKNGDFIGYSSAYNFFSYTSGEHYMSEGYKVKKRIAQFMIMPNWQHLGIGQKFFLALLQSFQKDEEVQIIVVEDASDEFETLRDRAQYTYVTSDAEAVSLLGLHGDIKSNIDLLCSKFKLEPLQIQRVFEMYNLRECQDPFKPPKLLLTCIKQRLWDSNYFEGLSTVDPYEQRQQLEAGCENVLERYYTTLKITEEEGEEDDELETASAPSAKRAKMN</sequence>
<dbReference type="EMBL" id="BTGC01000003">
    <property type="protein sequence ID" value="GMM50751.1"/>
    <property type="molecule type" value="Genomic_DNA"/>
</dbReference>
<name>A0AAV5RHX1_STABA</name>
<dbReference type="InterPro" id="IPR037113">
    <property type="entry name" value="Hat1_N_sf"/>
</dbReference>
<dbReference type="InterPro" id="IPR017380">
    <property type="entry name" value="Hist_AcTrfase_B-typ_cat-su"/>
</dbReference>
<feature type="region of interest" description="Disordered" evidence="7">
    <location>
        <begin position="447"/>
        <end position="470"/>
    </location>
</feature>
<dbReference type="GO" id="GO:0000781">
    <property type="term" value="C:chromosome, telomeric region"/>
    <property type="evidence" value="ECO:0007669"/>
    <property type="project" value="GOC"/>
</dbReference>
<dbReference type="Gene3D" id="3.40.630.30">
    <property type="match status" value="1"/>
</dbReference>
<dbReference type="InterPro" id="IPR016181">
    <property type="entry name" value="Acyl_CoA_acyltransferase"/>
</dbReference>
<evidence type="ECO:0000256" key="1">
    <source>
        <dbReference type="ARBA" id="ARBA00010543"/>
    </source>
</evidence>
<dbReference type="PANTHER" id="PTHR12046">
    <property type="entry name" value="HISTONE ACETYLTRANSFERASE TYPE B CATALYTIC SUBUNIT"/>
    <property type="match status" value="1"/>
</dbReference>
<keyword evidence="10" id="KW-1185">Reference proteome</keyword>
<dbReference type="GO" id="GO:0005634">
    <property type="term" value="C:nucleus"/>
    <property type="evidence" value="ECO:0007669"/>
    <property type="project" value="InterPro"/>
</dbReference>
<evidence type="ECO:0000256" key="2">
    <source>
        <dbReference type="ARBA" id="ARBA00013184"/>
    </source>
</evidence>
<evidence type="ECO:0000256" key="4">
    <source>
        <dbReference type="ARBA" id="ARBA00022679"/>
    </source>
</evidence>
<dbReference type="Gene3D" id="3.90.360.10">
    <property type="entry name" value="Histone acetyl transferase 1 (HAT1), N-terminal domain"/>
    <property type="match status" value="1"/>
</dbReference>
<keyword evidence="5" id="KW-0012">Acyltransferase</keyword>
<dbReference type="Pfam" id="PF10394">
    <property type="entry name" value="Hat1_N"/>
    <property type="match status" value="1"/>
</dbReference>
<dbReference type="GO" id="GO:0031509">
    <property type="term" value="P:subtelomeric heterochromatin formation"/>
    <property type="evidence" value="ECO:0007669"/>
    <property type="project" value="InterPro"/>
</dbReference>
<comment type="catalytic activity">
    <reaction evidence="6">
        <text>L-lysyl-[protein] + acetyl-CoA = N(6)-acetyl-L-lysyl-[protein] + CoA + H(+)</text>
        <dbReference type="Rhea" id="RHEA:45948"/>
        <dbReference type="Rhea" id="RHEA-COMP:9752"/>
        <dbReference type="Rhea" id="RHEA-COMP:10731"/>
        <dbReference type="ChEBI" id="CHEBI:15378"/>
        <dbReference type="ChEBI" id="CHEBI:29969"/>
        <dbReference type="ChEBI" id="CHEBI:57287"/>
        <dbReference type="ChEBI" id="CHEBI:57288"/>
        <dbReference type="ChEBI" id="CHEBI:61930"/>
        <dbReference type="EC" id="2.3.1.48"/>
    </reaction>
</comment>
<feature type="compositionally biased region" description="Acidic residues" evidence="7">
    <location>
        <begin position="448"/>
        <end position="457"/>
    </location>
</feature>
<comment type="caution">
    <text evidence="9">The sequence shown here is derived from an EMBL/GenBank/DDBJ whole genome shotgun (WGS) entry which is preliminary data.</text>
</comment>
<dbReference type="SUPFAM" id="SSF55729">
    <property type="entry name" value="Acyl-CoA N-acyltransferases (Nat)"/>
    <property type="match status" value="1"/>
</dbReference>
<feature type="domain" description="Histone acetyl transferase HAT1 N-terminal" evidence="8">
    <location>
        <begin position="65"/>
        <end position="234"/>
    </location>
</feature>
<keyword evidence="4" id="KW-0808">Transferase</keyword>
<accession>A0AAV5RHX1</accession>
<evidence type="ECO:0000256" key="3">
    <source>
        <dbReference type="ARBA" id="ARBA00021268"/>
    </source>
</evidence>
<organism evidence="9 10">
    <name type="scientific">Starmerella bacillaris</name>
    <name type="common">Yeast</name>
    <name type="synonym">Candida zemplinina</name>
    <dbReference type="NCBI Taxonomy" id="1247836"/>
    <lineage>
        <taxon>Eukaryota</taxon>
        <taxon>Fungi</taxon>
        <taxon>Dikarya</taxon>
        <taxon>Ascomycota</taxon>
        <taxon>Saccharomycotina</taxon>
        <taxon>Dipodascomycetes</taxon>
        <taxon>Dipodascales</taxon>
        <taxon>Trichomonascaceae</taxon>
        <taxon>Starmerella</taxon>
    </lineage>
</organism>
<protein>
    <recommendedName>
        <fullName evidence="3">Histone acetyltransferase type B catalytic subunit</fullName>
        <ecNumber evidence="2">2.3.1.48</ecNumber>
    </recommendedName>
</protein>
<reference evidence="9 10" key="1">
    <citation type="journal article" date="2023" name="Elife">
        <title>Identification of key yeast species and microbe-microbe interactions impacting larval growth of Drosophila in the wild.</title>
        <authorList>
            <person name="Mure A."/>
            <person name="Sugiura Y."/>
            <person name="Maeda R."/>
            <person name="Honda K."/>
            <person name="Sakurai N."/>
            <person name="Takahashi Y."/>
            <person name="Watada M."/>
            <person name="Katoh T."/>
            <person name="Gotoh A."/>
            <person name="Gotoh Y."/>
            <person name="Taniguchi I."/>
            <person name="Nakamura K."/>
            <person name="Hayashi T."/>
            <person name="Katayama T."/>
            <person name="Uemura T."/>
            <person name="Hattori Y."/>
        </authorList>
    </citation>
    <scope>NUCLEOTIDE SEQUENCE [LARGE SCALE GENOMIC DNA]</scope>
    <source>
        <strain evidence="9 10">SB-73</strain>
    </source>
</reference>
<evidence type="ECO:0000259" key="8">
    <source>
        <dbReference type="Pfam" id="PF10394"/>
    </source>
</evidence>
<evidence type="ECO:0000256" key="7">
    <source>
        <dbReference type="SAM" id="MobiDB-lite"/>
    </source>
</evidence>
<evidence type="ECO:0000256" key="5">
    <source>
        <dbReference type="ARBA" id="ARBA00023315"/>
    </source>
</evidence>
<dbReference type="InterPro" id="IPR019467">
    <property type="entry name" value="Hat1_N"/>
</dbReference>
<gene>
    <name evidence="9" type="ORF">DASB73_017090</name>
</gene>
<comment type="similarity">
    <text evidence="1">Belongs to the HAT1 family.</text>
</comment>
<evidence type="ECO:0000313" key="10">
    <source>
        <dbReference type="Proteomes" id="UP001362899"/>
    </source>
</evidence>